<evidence type="ECO:0000256" key="3">
    <source>
        <dbReference type="ARBA" id="ARBA00008397"/>
    </source>
</evidence>
<dbReference type="Proteomes" id="UP000825051">
    <property type="component" value="Chromosome"/>
</dbReference>
<dbReference type="Pfam" id="PF02614">
    <property type="entry name" value="UxaC"/>
    <property type="match status" value="1"/>
</dbReference>
<reference evidence="8" key="1">
    <citation type="submission" date="2021-08" db="EMBL/GenBank/DDBJ databases">
        <title>Genome of a novel bacterium of the phylum Verrucomicrobia, Oleiharenicola sp. KSB-15.</title>
        <authorList>
            <person name="Chung J.-H."/>
            <person name="Ahn J.-H."/>
            <person name="Yoon Y."/>
            <person name="Kim D.-Y."/>
            <person name="An S.-H."/>
            <person name="Park I."/>
            <person name="Yeon J."/>
        </authorList>
    </citation>
    <scope>NUCLEOTIDE SEQUENCE</scope>
    <source>
        <strain evidence="8">KSB-15</strain>
    </source>
</reference>
<dbReference type="KEGG" id="ole:K0B96_14750"/>
<accession>A0A8F9TVW4</accession>
<evidence type="ECO:0000256" key="6">
    <source>
        <dbReference type="ARBA" id="ARBA00023235"/>
    </source>
</evidence>
<dbReference type="Gene3D" id="1.10.2020.10">
    <property type="entry name" value="uronate isomerase, domain 2, chain A"/>
    <property type="match status" value="1"/>
</dbReference>
<keyword evidence="6 7" id="KW-0413">Isomerase</keyword>
<proteinExistence type="inferred from homology"/>
<keyword evidence="9" id="KW-1185">Reference proteome</keyword>
<comment type="similarity">
    <text evidence="3 7">Belongs to the metallo-dependent hydrolases superfamily. Uronate isomerase family.</text>
</comment>
<evidence type="ECO:0000256" key="1">
    <source>
        <dbReference type="ARBA" id="ARBA00001165"/>
    </source>
</evidence>
<dbReference type="UniPathway" id="UPA00246"/>
<evidence type="ECO:0000256" key="7">
    <source>
        <dbReference type="HAMAP-Rule" id="MF_00675"/>
    </source>
</evidence>
<evidence type="ECO:0000256" key="4">
    <source>
        <dbReference type="ARBA" id="ARBA00012546"/>
    </source>
</evidence>
<dbReference type="AlphaFoldDB" id="A0A8F9TVW4"/>
<dbReference type="PANTHER" id="PTHR30068">
    <property type="entry name" value="URONATE ISOMERASE"/>
    <property type="match status" value="1"/>
</dbReference>
<comment type="pathway">
    <text evidence="2 7">Carbohydrate metabolism; pentose and glucuronate interconversion.</text>
</comment>
<dbReference type="GO" id="GO:0042840">
    <property type="term" value="P:D-glucuronate catabolic process"/>
    <property type="evidence" value="ECO:0007669"/>
    <property type="project" value="TreeGrafter"/>
</dbReference>
<dbReference type="EC" id="5.3.1.12" evidence="4 7"/>
<dbReference type="NCBIfam" id="NF002794">
    <property type="entry name" value="PRK02925.1"/>
    <property type="match status" value="1"/>
</dbReference>
<comment type="catalytic activity">
    <reaction evidence="7">
        <text>aldehydo-D-galacturonate = keto-D-tagaturonate</text>
        <dbReference type="Rhea" id="RHEA:27702"/>
        <dbReference type="ChEBI" id="CHEBI:12952"/>
        <dbReference type="ChEBI" id="CHEBI:17886"/>
    </reaction>
</comment>
<dbReference type="EMBL" id="CP080507">
    <property type="protein sequence ID" value="QYM78542.1"/>
    <property type="molecule type" value="Genomic_DNA"/>
</dbReference>
<organism evidence="8 9">
    <name type="scientific">Horticoccus luteus</name>
    <dbReference type="NCBI Taxonomy" id="2862869"/>
    <lineage>
        <taxon>Bacteria</taxon>
        <taxon>Pseudomonadati</taxon>
        <taxon>Verrucomicrobiota</taxon>
        <taxon>Opitutia</taxon>
        <taxon>Opitutales</taxon>
        <taxon>Opitutaceae</taxon>
        <taxon>Horticoccus</taxon>
    </lineage>
</organism>
<name>A0A8F9TVW4_9BACT</name>
<dbReference type="HAMAP" id="MF_00675">
    <property type="entry name" value="UxaC"/>
    <property type="match status" value="1"/>
</dbReference>
<dbReference type="PANTHER" id="PTHR30068:SF4">
    <property type="entry name" value="URONATE ISOMERASE"/>
    <property type="match status" value="1"/>
</dbReference>
<dbReference type="RefSeq" id="WP_220161646.1">
    <property type="nucleotide sequence ID" value="NZ_CP080507.1"/>
</dbReference>
<gene>
    <name evidence="7 8" type="primary">uxaC</name>
    <name evidence="8" type="ORF">K0B96_14750</name>
</gene>
<dbReference type="Gene3D" id="3.20.20.140">
    <property type="entry name" value="Metal-dependent hydrolases"/>
    <property type="match status" value="1"/>
</dbReference>
<evidence type="ECO:0000313" key="9">
    <source>
        <dbReference type="Proteomes" id="UP000825051"/>
    </source>
</evidence>
<evidence type="ECO:0000313" key="8">
    <source>
        <dbReference type="EMBL" id="QYM78542.1"/>
    </source>
</evidence>
<dbReference type="InterPro" id="IPR032466">
    <property type="entry name" value="Metal_Hydrolase"/>
</dbReference>
<protein>
    <recommendedName>
        <fullName evidence="5 7">Uronate isomerase</fullName>
        <ecNumber evidence="4 7">5.3.1.12</ecNumber>
    </recommendedName>
    <alternativeName>
        <fullName evidence="7">Glucuronate isomerase</fullName>
    </alternativeName>
    <alternativeName>
        <fullName evidence="7">Uronic isomerase</fullName>
    </alternativeName>
</protein>
<dbReference type="SUPFAM" id="SSF51556">
    <property type="entry name" value="Metallo-dependent hydrolases"/>
    <property type="match status" value="1"/>
</dbReference>
<dbReference type="InterPro" id="IPR003766">
    <property type="entry name" value="Uronate_isomerase"/>
</dbReference>
<dbReference type="GO" id="GO:0008880">
    <property type="term" value="F:glucuronate isomerase activity"/>
    <property type="evidence" value="ECO:0007669"/>
    <property type="project" value="UniProtKB-UniRule"/>
</dbReference>
<comment type="catalytic activity">
    <reaction evidence="1 7">
        <text>D-glucuronate = D-fructuronate</text>
        <dbReference type="Rhea" id="RHEA:13049"/>
        <dbReference type="ChEBI" id="CHEBI:58720"/>
        <dbReference type="ChEBI" id="CHEBI:59863"/>
        <dbReference type="EC" id="5.3.1.12"/>
    </reaction>
</comment>
<evidence type="ECO:0000256" key="5">
    <source>
        <dbReference type="ARBA" id="ARBA00020555"/>
    </source>
</evidence>
<dbReference type="GO" id="GO:0019698">
    <property type="term" value="P:D-galacturonate catabolic process"/>
    <property type="evidence" value="ECO:0007669"/>
    <property type="project" value="TreeGrafter"/>
</dbReference>
<evidence type="ECO:0000256" key="2">
    <source>
        <dbReference type="ARBA" id="ARBA00004892"/>
    </source>
</evidence>
<sequence>MPSFINENFLLQTAAARDLYHTYAEGQPIYDYHCHLPAAQILENHAFADIAEIWLGGDHYKWRVMRANGVPERFVTGDASPREKFDAWCATVPHVLRNPLYHWSHLELKRYFDLDVTINADSADRIWEEANAKLRSMRVHDILAANRVAVICTTDDPADSLETHEKIAALGLTTRVYPAFRPDKALGVNDPAAFNPWVEKLAGAAQITIASFDDFLAALRHRHDDFHAHGCRLSDHGLNHAFAEPCTAAEAQTIFAAARAGRAASSADHAKFASFLMLAFGRWDAKRGWTKQLHLGALRSANTRLLARLGPDTGFDSIGDWPQASSLARYLDTLDSTDELPRLIVYNLNPADNYLLATMIGNFQDGSVPGKLQFGSGWWFLDQKEAMEWQLNALSNNGLLSRFVGMLTDSRSFLSYTRHEYFRRVLCNLLGSEMERGELPADRELVGAMVRNICFNNARDYFRLELHSHFA</sequence>